<dbReference type="AlphaFoldDB" id="A0A850PDV5"/>
<dbReference type="GO" id="GO:0009308">
    <property type="term" value="P:amine metabolic process"/>
    <property type="evidence" value="ECO:0007669"/>
    <property type="project" value="UniProtKB-UniRule"/>
</dbReference>
<evidence type="ECO:0000256" key="9">
    <source>
        <dbReference type="ARBA" id="ARBA00023157"/>
    </source>
</evidence>
<evidence type="ECO:0000256" key="10">
    <source>
        <dbReference type="PIRNR" id="PIRNR000192"/>
    </source>
</evidence>
<dbReference type="GO" id="GO:0042597">
    <property type="term" value="C:periplasmic space"/>
    <property type="evidence" value="ECO:0007669"/>
    <property type="project" value="UniProtKB-SubCell"/>
</dbReference>
<dbReference type="EMBL" id="JABXXR010000045">
    <property type="protein sequence ID" value="NVN40456.1"/>
    <property type="molecule type" value="Genomic_DNA"/>
</dbReference>
<comment type="caution">
    <text evidence="16">The sequence shown here is derived from an EMBL/GenBank/DDBJ whole genome shotgun (WGS) entry which is preliminary data.</text>
</comment>
<evidence type="ECO:0000256" key="8">
    <source>
        <dbReference type="ARBA" id="ARBA00023002"/>
    </source>
</evidence>
<keyword evidence="7 10" id="KW-0249">Electron transport</keyword>
<dbReference type="GO" id="GO:0052876">
    <property type="term" value="F:methylamine dehydrogenase (amicyanin) activity"/>
    <property type="evidence" value="ECO:0007669"/>
    <property type="project" value="UniProtKB-EC"/>
</dbReference>
<keyword evidence="5" id="KW-0732">Signal</keyword>
<dbReference type="Pfam" id="PF02975">
    <property type="entry name" value="Me-amine-dh_L"/>
    <property type="match status" value="1"/>
</dbReference>
<comment type="pathway">
    <text evidence="10">One-carbon metabolism; methylamine degradation; formaldehyde from methylamine: step 1/1.</text>
</comment>
<evidence type="ECO:0000256" key="3">
    <source>
        <dbReference type="ARBA" id="ARBA00022448"/>
    </source>
</evidence>
<accession>A0A850PDV5</accession>
<dbReference type="InterPro" id="IPR006311">
    <property type="entry name" value="TAT_signal"/>
</dbReference>
<evidence type="ECO:0000256" key="14">
    <source>
        <dbReference type="PIRSR" id="PIRSR000192-6"/>
    </source>
</evidence>
<evidence type="ECO:0000256" key="2">
    <source>
        <dbReference type="ARBA" id="ARBA00010711"/>
    </source>
</evidence>
<comment type="subunit">
    <text evidence="10">Heterotetramer of two light and two heavy chains.</text>
</comment>
<evidence type="ECO:0000256" key="7">
    <source>
        <dbReference type="ARBA" id="ARBA00022982"/>
    </source>
</evidence>
<comment type="subcellular location">
    <subcellularLocation>
        <location evidence="1 10">Periplasm</location>
    </subcellularLocation>
</comment>
<organism evidence="16 17">
    <name type="scientific">Ameyamaea chiangmaiensis</name>
    <dbReference type="NCBI Taxonomy" id="442969"/>
    <lineage>
        <taxon>Bacteria</taxon>
        <taxon>Pseudomonadati</taxon>
        <taxon>Pseudomonadota</taxon>
        <taxon>Alphaproteobacteria</taxon>
        <taxon>Acetobacterales</taxon>
        <taxon>Acetobacteraceae</taxon>
        <taxon>Ameyamaea</taxon>
    </lineage>
</organism>
<feature type="binding site" evidence="12">
    <location>
        <begin position="158"/>
        <end position="160"/>
    </location>
    <ligand>
        <name>substrate</name>
    </ligand>
</feature>
<evidence type="ECO:0000256" key="13">
    <source>
        <dbReference type="PIRSR" id="PIRSR000192-5"/>
    </source>
</evidence>
<dbReference type="InterPro" id="IPR016008">
    <property type="entry name" value="Amine_DH_Ltc"/>
</dbReference>
<dbReference type="Gene3D" id="2.60.30.10">
    <property type="entry name" value="Methylamine/Aralkylamine dehydrogenase light chain"/>
    <property type="match status" value="1"/>
</dbReference>
<feature type="binding site" evidence="12">
    <location>
        <position position="85"/>
    </location>
    <ligand>
        <name>substrate</name>
    </ligand>
</feature>
<dbReference type="SUPFAM" id="SSF57561">
    <property type="entry name" value="Methylamine dehydrogenase, L chain"/>
    <property type="match status" value="1"/>
</dbReference>
<sequence length="183" mass="19347">MPRSEFQSLSFDGLTERLARGVARSASRRGVLAWVGLVAGAIPAFPLLPVRRAEAASAKPQSPFAASAQTKDQNACDYWRYCAIDGNLCSTCGGGVHTCPPGTAPSPTSWIGTCFNPQDTKSYLIAYRDCCGQDACDAGATCLNTDGDLPSYRPQANNDIIWCFGTTSAMYNCSTAVIVGTAE</sequence>
<keyword evidence="6 10" id="KW-0574">Periplasm</keyword>
<dbReference type="PROSITE" id="PS51318">
    <property type="entry name" value="TAT"/>
    <property type="match status" value="1"/>
</dbReference>
<name>A0A850PDV5_9PROT</name>
<proteinExistence type="inferred from homology"/>
<dbReference type="RefSeq" id="WP_176613421.1">
    <property type="nucleotide sequence ID" value="NZ_JABXXR010000045.1"/>
</dbReference>
<evidence type="ECO:0000259" key="15">
    <source>
        <dbReference type="Pfam" id="PF02975"/>
    </source>
</evidence>
<gene>
    <name evidence="16" type="ORF">HUK82_07755</name>
</gene>
<evidence type="ECO:0000256" key="11">
    <source>
        <dbReference type="PIRSR" id="PIRSR000192-1"/>
    </source>
</evidence>
<dbReference type="UniPathway" id="UPA00895">
    <property type="reaction ID" value="UER00870"/>
</dbReference>
<dbReference type="EC" id="1.4.9.1" evidence="10"/>
<evidence type="ECO:0000256" key="1">
    <source>
        <dbReference type="ARBA" id="ARBA00004418"/>
    </source>
</evidence>
<dbReference type="InterPro" id="IPR013504">
    <property type="entry name" value="MADH/AADH_Ltc_C_dom"/>
</dbReference>
<comment type="function">
    <text evidence="10">Methylamine dehydrogenase carries out the oxidation of methylamine. Electrons are passed from methylamine dehydrogenase to amicyanin.</text>
</comment>
<dbReference type="InterPro" id="IPR036560">
    <property type="entry name" value="MADH/AADH_L_sf"/>
</dbReference>
<reference evidence="16 17" key="1">
    <citation type="submission" date="2020-06" db="EMBL/GenBank/DDBJ databases">
        <title>Description of novel acetic acid bacteria.</title>
        <authorList>
            <person name="Sombolestani A."/>
        </authorList>
    </citation>
    <scope>NUCLEOTIDE SEQUENCE [LARGE SCALE GENOMIC DNA]</scope>
    <source>
        <strain evidence="16 17">LMG 27010</strain>
    </source>
</reference>
<keyword evidence="8 10" id="KW-0560">Oxidoreductase</keyword>
<feature type="modified residue" description="Tryptophylquinone" evidence="14">
    <location>
        <position position="110"/>
    </location>
</feature>
<keyword evidence="17" id="KW-1185">Reference proteome</keyword>
<evidence type="ECO:0000256" key="12">
    <source>
        <dbReference type="PIRSR" id="PIRSR000192-2"/>
    </source>
</evidence>
<feature type="active site" description="Tryptophylquinone 6'-substrate hemiaminal intermediate" evidence="11">
    <location>
        <position position="110"/>
    </location>
</feature>
<comment type="catalytic activity">
    <reaction evidence="10">
        <text>2 oxidized [amicyanin] + methylamine + H2O = 2 reduced [amicyanin] + formaldehyde + NH4(+) + 2 H(+)</text>
        <dbReference type="Rhea" id="RHEA:30207"/>
        <dbReference type="Rhea" id="RHEA-COMP:11100"/>
        <dbReference type="Rhea" id="RHEA-COMP:11101"/>
        <dbReference type="ChEBI" id="CHEBI:15377"/>
        <dbReference type="ChEBI" id="CHEBI:15378"/>
        <dbReference type="ChEBI" id="CHEBI:16842"/>
        <dbReference type="ChEBI" id="CHEBI:28938"/>
        <dbReference type="ChEBI" id="CHEBI:29036"/>
        <dbReference type="ChEBI" id="CHEBI:49552"/>
        <dbReference type="ChEBI" id="CHEBI:59338"/>
        <dbReference type="EC" id="1.4.9.1"/>
    </reaction>
</comment>
<dbReference type="PIRSF" id="PIRSF000192">
    <property type="entry name" value="Amine_dh_beta"/>
    <property type="match status" value="1"/>
</dbReference>
<dbReference type="Proteomes" id="UP000585665">
    <property type="component" value="Unassembled WGS sequence"/>
</dbReference>
<evidence type="ECO:0000256" key="5">
    <source>
        <dbReference type="ARBA" id="ARBA00022729"/>
    </source>
</evidence>
<evidence type="ECO:0000313" key="17">
    <source>
        <dbReference type="Proteomes" id="UP000585665"/>
    </source>
</evidence>
<evidence type="ECO:0000256" key="4">
    <source>
        <dbReference type="ARBA" id="ARBA00022709"/>
    </source>
</evidence>
<dbReference type="GO" id="GO:0030058">
    <property type="term" value="F:aliphatic amine dehydrogenase activity"/>
    <property type="evidence" value="ECO:0007669"/>
    <property type="project" value="UniProtKB-UniRule"/>
</dbReference>
<comment type="similarity">
    <text evidence="2 10">Belongs to the aromatic amine dehydrogenase light chain family.</text>
</comment>
<keyword evidence="4" id="KW-0824">TTQ</keyword>
<protein>
    <recommendedName>
        <fullName evidence="10">Methylamine dehydrogenase (amicyanin)</fullName>
        <ecNumber evidence="10">1.4.9.1</ecNumber>
    </recommendedName>
</protein>
<feature type="cross-link" description="Tryptophan tryptophylquinone (Trp-Trp)" evidence="13">
    <location>
        <begin position="110"/>
        <end position="162"/>
    </location>
</feature>
<feature type="domain" description="Methylamine/Aralkylamine dehydrogenase light chain C-terminal" evidence="15">
    <location>
        <begin position="69"/>
        <end position="180"/>
    </location>
</feature>
<feature type="active site" description="Proton acceptor" evidence="11">
    <location>
        <position position="129"/>
    </location>
</feature>
<keyword evidence="3 10" id="KW-0813">Transport</keyword>
<evidence type="ECO:0000256" key="6">
    <source>
        <dbReference type="ARBA" id="ARBA00022764"/>
    </source>
</evidence>
<evidence type="ECO:0000313" key="16">
    <source>
        <dbReference type="EMBL" id="NVN40456.1"/>
    </source>
</evidence>
<keyword evidence="9" id="KW-1015">Disulfide bond</keyword>